<keyword evidence="4 7" id="KW-0812">Transmembrane</keyword>
<dbReference type="GO" id="GO:0005886">
    <property type="term" value="C:plasma membrane"/>
    <property type="evidence" value="ECO:0007669"/>
    <property type="project" value="UniProtKB-SubCell"/>
</dbReference>
<evidence type="ECO:0000256" key="6">
    <source>
        <dbReference type="ARBA" id="ARBA00023136"/>
    </source>
</evidence>
<comment type="subcellular location">
    <subcellularLocation>
        <location evidence="1">Cell membrane</location>
        <topology evidence="1">Multi-pass membrane protein</topology>
    </subcellularLocation>
</comment>
<keyword evidence="3" id="KW-1003">Cell membrane</keyword>
<dbReference type="Gene3D" id="1.10.3720.10">
    <property type="entry name" value="MetI-like"/>
    <property type="match status" value="1"/>
</dbReference>
<dbReference type="InterPro" id="IPR050809">
    <property type="entry name" value="UgpAE/MalFG_permease"/>
</dbReference>
<reference evidence="10 12" key="2">
    <citation type="submission" date="2022-03" db="EMBL/GenBank/DDBJ databases">
        <title>Metagenome-assembled genomes from swine fecal metagenomes.</title>
        <authorList>
            <person name="Holman D.B."/>
            <person name="Kommadath A."/>
        </authorList>
    </citation>
    <scope>NUCLEOTIDE SEQUENCE [LARGE SCALE GENOMIC DNA]</scope>
    <source>
        <strain evidence="10">SUG147</strain>
    </source>
</reference>
<evidence type="ECO:0000313" key="9">
    <source>
        <dbReference type="EMBL" id="CDC70230.1"/>
    </source>
</evidence>
<dbReference type="AlphaFoldDB" id="R6TDC5"/>
<evidence type="ECO:0000256" key="3">
    <source>
        <dbReference type="ARBA" id="ARBA00022475"/>
    </source>
</evidence>
<evidence type="ECO:0000313" key="12">
    <source>
        <dbReference type="Proteomes" id="UP001139365"/>
    </source>
</evidence>
<evidence type="ECO:0000259" key="8">
    <source>
        <dbReference type="PROSITE" id="PS50928"/>
    </source>
</evidence>
<gene>
    <name evidence="9" type="ORF">BN580_00686</name>
    <name evidence="10" type="ORF">MR241_08145</name>
</gene>
<evidence type="ECO:0000256" key="5">
    <source>
        <dbReference type="ARBA" id="ARBA00022989"/>
    </source>
</evidence>
<feature type="transmembrane region" description="Helical" evidence="7">
    <location>
        <begin position="97"/>
        <end position="116"/>
    </location>
</feature>
<dbReference type="SUPFAM" id="SSF161098">
    <property type="entry name" value="MetI-like"/>
    <property type="match status" value="1"/>
</dbReference>
<dbReference type="Proteomes" id="UP000017938">
    <property type="component" value="Unassembled WGS sequence"/>
</dbReference>
<accession>R6TDC5</accession>
<evidence type="ECO:0000256" key="7">
    <source>
        <dbReference type="SAM" id="Phobius"/>
    </source>
</evidence>
<dbReference type="EMBL" id="JALEMU010000131">
    <property type="protein sequence ID" value="MCI5756245.1"/>
    <property type="molecule type" value="Genomic_DNA"/>
</dbReference>
<keyword evidence="6 7" id="KW-0472">Membrane</keyword>
<dbReference type="InterPro" id="IPR035906">
    <property type="entry name" value="MetI-like_sf"/>
</dbReference>
<keyword evidence="5 7" id="KW-1133">Transmembrane helix</keyword>
<dbReference type="PANTHER" id="PTHR43227">
    <property type="entry name" value="BLL4140 PROTEIN"/>
    <property type="match status" value="1"/>
</dbReference>
<evidence type="ECO:0000256" key="1">
    <source>
        <dbReference type="ARBA" id="ARBA00004651"/>
    </source>
</evidence>
<protein>
    <submittedName>
        <fullName evidence="9">Binding-protein-dependent transport systems inner membrane component</fullName>
    </submittedName>
    <submittedName>
        <fullName evidence="10">Sugar ABC transporter permease</fullName>
    </submittedName>
</protein>
<evidence type="ECO:0000256" key="4">
    <source>
        <dbReference type="ARBA" id="ARBA00022692"/>
    </source>
</evidence>
<dbReference type="CDD" id="cd06261">
    <property type="entry name" value="TM_PBP2"/>
    <property type="match status" value="1"/>
</dbReference>
<feature type="transmembrane region" description="Helical" evidence="7">
    <location>
        <begin position="27"/>
        <end position="48"/>
    </location>
</feature>
<dbReference type="GO" id="GO:0055085">
    <property type="term" value="P:transmembrane transport"/>
    <property type="evidence" value="ECO:0007669"/>
    <property type="project" value="InterPro"/>
</dbReference>
<evidence type="ECO:0000313" key="11">
    <source>
        <dbReference type="Proteomes" id="UP000017938"/>
    </source>
</evidence>
<dbReference type="InterPro" id="IPR000515">
    <property type="entry name" value="MetI-like"/>
</dbReference>
<dbReference type="PROSITE" id="PS50928">
    <property type="entry name" value="ABC_TM1"/>
    <property type="match status" value="1"/>
</dbReference>
<feature type="transmembrane region" description="Helical" evidence="7">
    <location>
        <begin position="123"/>
        <end position="143"/>
    </location>
</feature>
<feature type="transmembrane region" description="Helical" evidence="7">
    <location>
        <begin position="294"/>
        <end position="317"/>
    </location>
</feature>
<evidence type="ECO:0000313" key="10">
    <source>
        <dbReference type="EMBL" id="MCI5756245.1"/>
    </source>
</evidence>
<dbReference type="PANTHER" id="PTHR43227:SF3">
    <property type="entry name" value="BINDING-PROTEIN-DEPENDENT TRANSPORT SYSTEMS INNER MEMBRANE COMPONENT"/>
    <property type="match status" value="1"/>
</dbReference>
<comment type="caution">
    <text evidence="9">The sequence shown here is derived from an EMBL/GenBank/DDBJ whole genome shotgun (WGS) entry which is preliminary data.</text>
</comment>
<reference evidence="9" key="1">
    <citation type="submission" date="2012-11" db="EMBL/GenBank/DDBJ databases">
        <title>Dependencies among metagenomic species, viruses, plasmids and units of genetic variation.</title>
        <authorList>
            <person name="Nielsen H.B."/>
            <person name="Almeida M."/>
            <person name="Juncker A.S."/>
            <person name="Rasmussen S."/>
            <person name="Li J."/>
            <person name="Sunagawa S."/>
            <person name="Plichta D."/>
            <person name="Gautier L."/>
            <person name="Le Chatelier E."/>
            <person name="Peletier E."/>
            <person name="Bonde I."/>
            <person name="Nielsen T."/>
            <person name="Manichanh C."/>
            <person name="Arumugam M."/>
            <person name="Batto J."/>
            <person name="Santos M.B.Q.D."/>
            <person name="Blom N."/>
            <person name="Borruel N."/>
            <person name="Burgdorf K.S."/>
            <person name="Boumezbeur F."/>
            <person name="Casellas F."/>
            <person name="Dore J."/>
            <person name="Guarner F."/>
            <person name="Hansen T."/>
            <person name="Hildebrand F."/>
            <person name="Kaas R.S."/>
            <person name="Kennedy S."/>
            <person name="Kristiansen K."/>
            <person name="Kultima J.R."/>
            <person name="Leonard P."/>
            <person name="Levenez F."/>
            <person name="Lund O."/>
            <person name="Moumen B."/>
            <person name="Le Paslier D."/>
            <person name="Pons N."/>
            <person name="Pedersen O."/>
            <person name="Prifti E."/>
            <person name="Qin J."/>
            <person name="Raes J."/>
            <person name="Tap J."/>
            <person name="Tims S."/>
            <person name="Ussery D.W."/>
            <person name="Yamada T."/>
            <person name="MetaHit consortium"/>
            <person name="Renault P."/>
            <person name="Sicheritz-Ponten T."/>
            <person name="Bork P."/>
            <person name="Wang J."/>
            <person name="Brunak S."/>
            <person name="Ehrlich S.D."/>
        </authorList>
    </citation>
    <scope>NUCLEOTIDE SEQUENCE [LARGE SCALE GENOMIC DNA]</scope>
</reference>
<proteinExistence type="predicted"/>
<dbReference type="STRING" id="1263015.BN580_00686"/>
<sequence length="321" mass="35135">MTGTVKQAAPKKKPTKIVSLDKKKARAGWLFVLPFVLGFIIIYLPVILDSLKYSFCEIKILQGGGFDLKFVGFKNYQEALAGDPDFVKVLISGLKQLLFDIPAIVIFSLFMAVLLNKKMFGRAAFRAIFFVPVILSTGLIANIDASNILNSYMESTGGIDDGSGASGVTEIVSMADISWLFSNMAIGTELMTYVAGIVNNIYNIINRSGVQMLIFLAGLQSVSPAIYESASIDGATGWETFWKITFPMVSPMILVNTVYTVIDSFTAESNTVMKYIEEVYNKAGGNVVATAMSWIYFLIVILSIAIVAAIISAFVFYQKRD</sequence>
<evidence type="ECO:0000256" key="2">
    <source>
        <dbReference type="ARBA" id="ARBA00022448"/>
    </source>
</evidence>
<name>R6TDC5_9BACT</name>
<organism evidence="9 11">
    <name type="scientific">Candidatus Colimorpha enterica</name>
    <dbReference type="NCBI Taxonomy" id="3083063"/>
    <lineage>
        <taxon>Bacteria</taxon>
        <taxon>Pseudomonadati</taxon>
        <taxon>Bacteroidota</taxon>
        <taxon>Bacteroidia</taxon>
        <taxon>Bacteroidales</taxon>
        <taxon>Candidatus Colimorpha</taxon>
    </lineage>
</organism>
<dbReference type="Proteomes" id="UP001139365">
    <property type="component" value="Unassembled WGS sequence"/>
</dbReference>
<dbReference type="EMBL" id="CBFW010000025">
    <property type="protein sequence ID" value="CDC70230.1"/>
    <property type="molecule type" value="Genomic_DNA"/>
</dbReference>
<feature type="domain" description="ABC transmembrane type-1" evidence="8">
    <location>
        <begin position="90"/>
        <end position="317"/>
    </location>
</feature>
<feature type="transmembrane region" description="Helical" evidence="7">
    <location>
        <begin position="177"/>
        <end position="198"/>
    </location>
</feature>
<keyword evidence="2" id="KW-0813">Transport</keyword>